<evidence type="ECO:0000256" key="1">
    <source>
        <dbReference type="ARBA" id="ARBA00023013"/>
    </source>
</evidence>
<dbReference type="OrthoDB" id="662905at2759"/>
<evidence type="ECO:0000256" key="2">
    <source>
        <dbReference type="ARBA" id="ARBA00023306"/>
    </source>
</evidence>
<dbReference type="AlphaFoldDB" id="A0A2G9GHL5"/>
<dbReference type="Proteomes" id="UP000231279">
    <property type="component" value="Unassembled WGS sequence"/>
</dbReference>
<dbReference type="EMBL" id="NKXS01005012">
    <property type="protein sequence ID" value="PIN04778.1"/>
    <property type="molecule type" value="Genomic_DNA"/>
</dbReference>
<gene>
    <name evidence="4" type="ORF">CDL12_22691</name>
</gene>
<dbReference type="GO" id="GO:0004860">
    <property type="term" value="F:protein kinase inhibitor activity"/>
    <property type="evidence" value="ECO:0007669"/>
    <property type="project" value="UniProtKB-KW"/>
</dbReference>
<keyword evidence="5" id="KW-1185">Reference proteome</keyword>
<protein>
    <submittedName>
        <fullName evidence="4">Uncharacterized protein</fullName>
    </submittedName>
</protein>
<reference evidence="5" key="1">
    <citation type="journal article" date="2018" name="Gigascience">
        <title>Genome assembly of the Pink Ipe (Handroanthus impetiginosus, Bignoniaceae), a highly valued, ecologically keystone Neotropical timber forest tree.</title>
        <authorList>
            <person name="Silva-Junior O.B."/>
            <person name="Grattapaglia D."/>
            <person name="Novaes E."/>
            <person name="Collevatti R.G."/>
        </authorList>
    </citation>
    <scope>NUCLEOTIDE SEQUENCE [LARGE SCALE GENOMIC DNA]</scope>
    <source>
        <strain evidence="5">cv. UFG-1</strain>
    </source>
</reference>
<organism evidence="4 5">
    <name type="scientific">Handroanthus impetiginosus</name>
    <dbReference type="NCBI Taxonomy" id="429701"/>
    <lineage>
        <taxon>Eukaryota</taxon>
        <taxon>Viridiplantae</taxon>
        <taxon>Streptophyta</taxon>
        <taxon>Embryophyta</taxon>
        <taxon>Tracheophyta</taxon>
        <taxon>Spermatophyta</taxon>
        <taxon>Magnoliopsida</taxon>
        <taxon>eudicotyledons</taxon>
        <taxon>Gunneridae</taxon>
        <taxon>Pentapetalae</taxon>
        <taxon>asterids</taxon>
        <taxon>lamiids</taxon>
        <taxon>Lamiales</taxon>
        <taxon>Bignoniaceae</taxon>
        <taxon>Crescentiina</taxon>
        <taxon>Tabebuia alliance</taxon>
        <taxon>Handroanthus</taxon>
    </lineage>
</organism>
<dbReference type="PANTHER" id="PTHR33142:SF89">
    <property type="entry name" value="CYCLIN-DEPENDENT PROTEIN KINASE INHIBITOR SMR2"/>
    <property type="match status" value="1"/>
</dbReference>
<evidence type="ECO:0000256" key="3">
    <source>
        <dbReference type="SAM" id="MobiDB-lite"/>
    </source>
</evidence>
<keyword evidence="2" id="KW-0131">Cell cycle</keyword>
<dbReference type="GO" id="GO:0032875">
    <property type="term" value="P:regulation of DNA endoreduplication"/>
    <property type="evidence" value="ECO:0007669"/>
    <property type="project" value="InterPro"/>
</dbReference>
<comment type="caution">
    <text evidence="4">The sequence shown here is derived from an EMBL/GenBank/DDBJ whole genome shotgun (WGS) entry which is preliminary data.</text>
</comment>
<keyword evidence="1" id="KW-0649">Protein kinase inhibitor</keyword>
<feature type="compositionally biased region" description="Basic residues" evidence="3">
    <location>
        <begin position="56"/>
        <end position="67"/>
    </location>
</feature>
<proteinExistence type="predicted"/>
<dbReference type="InterPro" id="IPR040389">
    <property type="entry name" value="SMR"/>
</dbReference>
<feature type="region of interest" description="Disordered" evidence="3">
    <location>
        <begin position="46"/>
        <end position="67"/>
    </location>
</feature>
<accession>A0A2G9GHL5</accession>
<sequence>MSTDLELSLPVIKTATNSQISDNIISNVKEEDQDCHTPKSPRYMIPAILTCPPAPRKPRRRAMGPTTRKRKLLCEMEFFEIVNRDEVEAFFTRVEEGINGGGNKRRCLM</sequence>
<evidence type="ECO:0000313" key="4">
    <source>
        <dbReference type="EMBL" id="PIN04778.1"/>
    </source>
</evidence>
<name>A0A2G9GHL5_9LAMI</name>
<evidence type="ECO:0000313" key="5">
    <source>
        <dbReference type="Proteomes" id="UP000231279"/>
    </source>
</evidence>
<dbReference type="PANTHER" id="PTHR33142">
    <property type="entry name" value="CYCLIN-DEPENDENT PROTEIN KINASE INHIBITOR SMR13"/>
    <property type="match status" value="1"/>
</dbReference>